<dbReference type="EMBL" id="JBHSOH010000006">
    <property type="protein sequence ID" value="MFC5848241.1"/>
    <property type="molecule type" value="Genomic_DNA"/>
</dbReference>
<evidence type="ECO:0000259" key="1">
    <source>
        <dbReference type="PROSITE" id="PS51729"/>
    </source>
</evidence>
<dbReference type="Proteomes" id="UP001595979">
    <property type="component" value="Unassembled WGS sequence"/>
</dbReference>
<accession>A0ABW1DL99</accession>
<dbReference type="Gene3D" id="3.40.630.30">
    <property type="match status" value="1"/>
</dbReference>
<organism evidence="2 3">
    <name type="scientific">Deinococcus petrolearius</name>
    <dbReference type="NCBI Taxonomy" id="1751295"/>
    <lineage>
        <taxon>Bacteria</taxon>
        <taxon>Thermotogati</taxon>
        <taxon>Deinococcota</taxon>
        <taxon>Deinococci</taxon>
        <taxon>Deinococcales</taxon>
        <taxon>Deinococcaceae</taxon>
        <taxon>Deinococcus</taxon>
    </lineage>
</organism>
<proteinExistence type="predicted"/>
<dbReference type="RefSeq" id="WP_380048080.1">
    <property type="nucleotide sequence ID" value="NZ_JBHSOH010000006.1"/>
</dbReference>
<dbReference type="PANTHER" id="PTHR31435:SF10">
    <property type="entry name" value="BSR4717 PROTEIN"/>
    <property type="match status" value="1"/>
</dbReference>
<dbReference type="InterPro" id="IPR045057">
    <property type="entry name" value="Gcn5-rel_NAT"/>
</dbReference>
<dbReference type="SUPFAM" id="SSF55729">
    <property type="entry name" value="Acyl-CoA N-acyltransferases (Nat)"/>
    <property type="match status" value="1"/>
</dbReference>
<sequence>MTTDTQVRKDAARNRYELVQGGEVLGYAAYEAQGDTLDFTHTQVGEEHQGEGLGERLVRDALDDVRARGGKVVASCPFVDSFIRKHAEYGDLLA</sequence>
<protein>
    <submittedName>
        <fullName evidence="2">GNAT family N-acetyltransferase</fullName>
        <ecNumber evidence="2">2.3.1.-</ecNumber>
    </submittedName>
</protein>
<dbReference type="PANTHER" id="PTHR31435">
    <property type="entry name" value="PROTEIN NATD1"/>
    <property type="match status" value="1"/>
</dbReference>
<gene>
    <name evidence="2" type="ORF">ACFPQ6_07940</name>
</gene>
<keyword evidence="2" id="KW-0808">Transferase</keyword>
<keyword evidence="3" id="KW-1185">Reference proteome</keyword>
<name>A0ABW1DL99_9DEIO</name>
<feature type="domain" description="N-acetyltransferase" evidence="1">
    <location>
        <begin position="8"/>
        <end position="94"/>
    </location>
</feature>
<evidence type="ECO:0000313" key="3">
    <source>
        <dbReference type="Proteomes" id="UP001595979"/>
    </source>
</evidence>
<evidence type="ECO:0000313" key="2">
    <source>
        <dbReference type="EMBL" id="MFC5848241.1"/>
    </source>
</evidence>
<dbReference type="GO" id="GO:0016746">
    <property type="term" value="F:acyltransferase activity"/>
    <property type="evidence" value="ECO:0007669"/>
    <property type="project" value="UniProtKB-KW"/>
</dbReference>
<keyword evidence="2" id="KW-0012">Acyltransferase</keyword>
<dbReference type="EC" id="2.3.1.-" evidence="2"/>
<dbReference type="PROSITE" id="PS51729">
    <property type="entry name" value="GNAT_YJDJ"/>
    <property type="match status" value="1"/>
</dbReference>
<comment type="caution">
    <text evidence="2">The sequence shown here is derived from an EMBL/GenBank/DDBJ whole genome shotgun (WGS) entry which is preliminary data.</text>
</comment>
<dbReference type="InterPro" id="IPR031165">
    <property type="entry name" value="GNAT_YJDJ"/>
</dbReference>
<dbReference type="InterPro" id="IPR016181">
    <property type="entry name" value="Acyl_CoA_acyltransferase"/>
</dbReference>
<reference evidence="3" key="1">
    <citation type="journal article" date="2019" name="Int. J. Syst. Evol. Microbiol.">
        <title>The Global Catalogue of Microorganisms (GCM) 10K type strain sequencing project: providing services to taxonomists for standard genome sequencing and annotation.</title>
        <authorList>
            <consortium name="The Broad Institute Genomics Platform"/>
            <consortium name="The Broad Institute Genome Sequencing Center for Infectious Disease"/>
            <person name="Wu L."/>
            <person name="Ma J."/>
        </authorList>
    </citation>
    <scope>NUCLEOTIDE SEQUENCE [LARGE SCALE GENOMIC DNA]</scope>
    <source>
        <strain evidence="3">CGMCC 1.15053</strain>
    </source>
</reference>
<dbReference type="Pfam" id="PF14542">
    <property type="entry name" value="Acetyltransf_CG"/>
    <property type="match status" value="1"/>
</dbReference>
<dbReference type="CDD" id="cd04301">
    <property type="entry name" value="NAT_SF"/>
    <property type="match status" value="1"/>
</dbReference>